<evidence type="ECO:0000256" key="1">
    <source>
        <dbReference type="ARBA" id="ARBA00007347"/>
    </source>
</evidence>
<comment type="similarity">
    <text evidence="1">Belongs to the CMC family.</text>
</comment>
<dbReference type="AlphaFoldDB" id="A0A6J8B992"/>
<protein>
    <submittedName>
        <fullName evidence="4">CMC1</fullName>
    </submittedName>
</protein>
<evidence type="ECO:0000313" key="5">
    <source>
        <dbReference type="Proteomes" id="UP000507470"/>
    </source>
</evidence>
<dbReference type="EMBL" id="CACVKT020002840">
    <property type="protein sequence ID" value="CAC5380126.1"/>
    <property type="molecule type" value="Genomic_DNA"/>
</dbReference>
<keyword evidence="3" id="KW-0175">Coiled coil</keyword>
<reference evidence="4 5" key="1">
    <citation type="submission" date="2020-06" db="EMBL/GenBank/DDBJ databases">
        <authorList>
            <person name="Li R."/>
            <person name="Bekaert M."/>
        </authorList>
    </citation>
    <scope>NUCLEOTIDE SEQUENCE [LARGE SCALE GENOMIC DNA]</scope>
    <source>
        <strain evidence="5">wild</strain>
    </source>
</reference>
<dbReference type="InterPro" id="IPR013892">
    <property type="entry name" value="Cyt_c_biogenesis_Cmc1-like"/>
</dbReference>
<evidence type="ECO:0000256" key="3">
    <source>
        <dbReference type="SAM" id="Coils"/>
    </source>
</evidence>
<name>A0A6J8B992_MYTCO</name>
<keyword evidence="2" id="KW-1015">Disulfide bond</keyword>
<gene>
    <name evidence="4" type="ORF">MCOR_16115</name>
</gene>
<keyword evidence="5" id="KW-1185">Reference proteome</keyword>
<sequence length="231" mass="27532">MIEYPGKEGGTLVPYFGTLAAFDRRSAAIFNFLFYHLCQRSKQHATSYQDTIHHETFMRHAECECQDTIDHDYLAENIEYVRRMHARLMLYSIHHRGGPYGLGDPDDQTLRDVELDVCIPDILRARVNKERCYEEHEIVSDCGRREQLMMPFRCQKEALVFKKCLYKAFNDPEFIESGKQQFLEERTEFRRTGIPKKRRVQMAEREKRVHRIMEELKEAERLEQEHSNHTS</sequence>
<proteinExistence type="inferred from homology"/>
<accession>A0A6J8B992</accession>
<dbReference type="Pfam" id="PF08583">
    <property type="entry name" value="Cmc1"/>
    <property type="match status" value="1"/>
</dbReference>
<organism evidence="4 5">
    <name type="scientific">Mytilus coruscus</name>
    <name type="common">Sea mussel</name>
    <dbReference type="NCBI Taxonomy" id="42192"/>
    <lineage>
        <taxon>Eukaryota</taxon>
        <taxon>Metazoa</taxon>
        <taxon>Spiralia</taxon>
        <taxon>Lophotrochozoa</taxon>
        <taxon>Mollusca</taxon>
        <taxon>Bivalvia</taxon>
        <taxon>Autobranchia</taxon>
        <taxon>Pteriomorphia</taxon>
        <taxon>Mytilida</taxon>
        <taxon>Mytiloidea</taxon>
        <taxon>Mytilidae</taxon>
        <taxon>Mytilinae</taxon>
        <taxon>Mytilus</taxon>
    </lineage>
</organism>
<dbReference type="OrthoDB" id="6224010at2759"/>
<evidence type="ECO:0000256" key="2">
    <source>
        <dbReference type="ARBA" id="ARBA00023157"/>
    </source>
</evidence>
<feature type="coiled-coil region" evidence="3">
    <location>
        <begin position="202"/>
        <end position="229"/>
    </location>
</feature>
<dbReference type="Proteomes" id="UP000507470">
    <property type="component" value="Unassembled WGS sequence"/>
</dbReference>
<evidence type="ECO:0000313" key="4">
    <source>
        <dbReference type="EMBL" id="CAC5380126.1"/>
    </source>
</evidence>